<dbReference type="Pfam" id="PF00075">
    <property type="entry name" value="RNase_H"/>
    <property type="match status" value="1"/>
</dbReference>
<comment type="caution">
    <text evidence="12">The sequence shown here is derived from an EMBL/GenBank/DDBJ whole genome shotgun (WGS) entry which is preliminary data.</text>
</comment>
<dbReference type="GO" id="GO:0000287">
    <property type="term" value="F:magnesium ion binding"/>
    <property type="evidence" value="ECO:0007669"/>
    <property type="project" value="UniProtKB-UniRule"/>
</dbReference>
<feature type="binding site" evidence="10">
    <location>
        <position position="131"/>
    </location>
    <ligand>
        <name>Mg(2+)</name>
        <dbReference type="ChEBI" id="CHEBI:18420"/>
        <label>1</label>
    </ligand>
</feature>
<protein>
    <recommendedName>
        <fullName evidence="4 10">Ribonuclease H</fullName>
        <shortName evidence="10">RNase H</shortName>
        <ecNumber evidence="4 10">3.1.26.4</ecNumber>
    </recommendedName>
</protein>
<keyword evidence="7 10" id="KW-0255">Endonuclease</keyword>
<accession>A0A2A4T4T5</accession>
<keyword evidence="6 10" id="KW-0479">Metal-binding</keyword>
<evidence type="ECO:0000256" key="7">
    <source>
        <dbReference type="ARBA" id="ARBA00022759"/>
    </source>
</evidence>
<evidence type="ECO:0000256" key="2">
    <source>
        <dbReference type="ARBA" id="ARBA00005300"/>
    </source>
</evidence>
<comment type="similarity">
    <text evidence="2 10">Belongs to the RNase H family.</text>
</comment>
<dbReference type="InterPro" id="IPR012337">
    <property type="entry name" value="RNaseH-like_sf"/>
</dbReference>
<name>A0A2A4T4T5_9DELT</name>
<comment type="subcellular location">
    <subcellularLocation>
        <location evidence="10">Cytoplasm</location>
    </subcellularLocation>
</comment>
<evidence type="ECO:0000256" key="6">
    <source>
        <dbReference type="ARBA" id="ARBA00022723"/>
    </source>
</evidence>
<dbReference type="GO" id="GO:0003676">
    <property type="term" value="F:nucleic acid binding"/>
    <property type="evidence" value="ECO:0007669"/>
    <property type="project" value="InterPro"/>
</dbReference>
<feature type="binding site" evidence="10">
    <location>
        <position position="195"/>
    </location>
    <ligand>
        <name>Mg(2+)</name>
        <dbReference type="ChEBI" id="CHEBI:18420"/>
        <label>2</label>
    </ligand>
</feature>
<dbReference type="EC" id="3.1.26.4" evidence="4 10"/>
<dbReference type="AlphaFoldDB" id="A0A2A4T4T5"/>
<evidence type="ECO:0000256" key="1">
    <source>
        <dbReference type="ARBA" id="ARBA00000077"/>
    </source>
</evidence>
<feature type="binding site" evidence="10">
    <location>
        <position position="109"/>
    </location>
    <ligand>
        <name>Mg(2+)</name>
        <dbReference type="ChEBI" id="CHEBI:18420"/>
        <label>1</label>
    </ligand>
</feature>
<organism evidence="12 13">
    <name type="scientific">SAR324 cluster bacterium</name>
    <dbReference type="NCBI Taxonomy" id="2024889"/>
    <lineage>
        <taxon>Bacteria</taxon>
        <taxon>Deltaproteobacteria</taxon>
        <taxon>SAR324 cluster</taxon>
    </lineage>
</organism>
<dbReference type="GO" id="GO:0043137">
    <property type="term" value="P:DNA replication, removal of RNA primer"/>
    <property type="evidence" value="ECO:0007669"/>
    <property type="project" value="TreeGrafter"/>
</dbReference>
<dbReference type="HAMAP" id="MF_00042">
    <property type="entry name" value="RNase_H"/>
    <property type="match status" value="1"/>
</dbReference>
<comment type="subunit">
    <text evidence="3 10">Monomer.</text>
</comment>
<evidence type="ECO:0000256" key="3">
    <source>
        <dbReference type="ARBA" id="ARBA00011245"/>
    </source>
</evidence>
<dbReference type="Gene3D" id="3.30.420.10">
    <property type="entry name" value="Ribonuclease H-like superfamily/Ribonuclease H"/>
    <property type="match status" value="1"/>
</dbReference>
<evidence type="ECO:0000256" key="5">
    <source>
        <dbReference type="ARBA" id="ARBA00022722"/>
    </source>
</evidence>
<feature type="binding site" evidence="10">
    <location>
        <position position="71"/>
    </location>
    <ligand>
        <name>Mg(2+)</name>
        <dbReference type="ChEBI" id="CHEBI:18420"/>
        <label>1</label>
    </ligand>
</feature>
<keyword evidence="8 10" id="KW-0378">Hydrolase</keyword>
<dbReference type="InterPro" id="IPR050092">
    <property type="entry name" value="RNase_H"/>
</dbReference>
<dbReference type="PANTHER" id="PTHR10642:SF26">
    <property type="entry name" value="RIBONUCLEASE H1"/>
    <property type="match status" value="1"/>
</dbReference>
<comment type="cofactor">
    <cofactor evidence="10">
        <name>Mg(2+)</name>
        <dbReference type="ChEBI" id="CHEBI:18420"/>
    </cofactor>
    <text evidence="10">Binds 1 Mg(2+) ion per subunit. May bind a second metal ion at a regulatory site, or after substrate binding.</text>
</comment>
<evidence type="ECO:0000256" key="8">
    <source>
        <dbReference type="ARBA" id="ARBA00022801"/>
    </source>
</evidence>
<dbReference type="InterPro" id="IPR002156">
    <property type="entry name" value="RNaseH_domain"/>
</dbReference>
<dbReference type="SUPFAM" id="SSF53098">
    <property type="entry name" value="Ribonuclease H-like"/>
    <property type="match status" value="1"/>
</dbReference>
<feature type="domain" description="RNase H type-1" evidence="11">
    <location>
        <begin position="62"/>
        <end position="203"/>
    </location>
</feature>
<dbReference type="InterPro" id="IPR022892">
    <property type="entry name" value="RNaseHI"/>
</dbReference>
<evidence type="ECO:0000259" key="11">
    <source>
        <dbReference type="PROSITE" id="PS50879"/>
    </source>
</evidence>
<keyword evidence="5 10" id="KW-0540">Nuclease</keyword>
<dbReference type="GO" id="GO:0004523">
    <property type="term" value="F:RNA-DNA hybrid ribonuclease activity"/>
    <property type="evidence" value="ECO:0007669"/>
    <property type="project" value="UniProtKB-UniRule"/>
</dbReference>
<comment type="catalytic activity">
    <reaction evidence="1 10">
        <text>Endonucleolytic cleavage to 5'-phosphomonoester.</text>
        <dbReference type="EC" id="3.1.26.4"/>
    </reaction>
</comment>
<evidence type="ECO:0000256" key="9">
    <source>
        <dbReference type="ARBA" id="ARBA00022842"/>
    </source>
</evidence>
<keyword evidence="10" id="KW-0963">Cytoplasm</keyword>
<evidence type="ECO:0000313" key="13">
    <source>
        <dbReference type="Proteomes" id="UP000218113"/>
    </source>
</evidence>
<dbReference type="PROSITE" id="PS50879">
    <property type="entry name" value="RNASE_H_1"/>
    <property type="match status" value="1"/>
</dbReference>
<dbReference type="EMBL" id="NVSR01000037">
    <property type="protein sequence ID" value="PCI28289.1"/>
    <property type="molecule type" value="Genomic_DNA"/>
</dbReference>
<sequence>MTTKRETKENLQRLSSLLNTTTGIPQQTLGAINKGLLAILELLGSETVAAVETEVKKVPQSSDGTIQIWSDGACTGNPGPGGWGTVIRFGHEEIELSGYSPRSTNNIMEMTGALEGIRRTPEGSKITVTTDSQYLLKGMTQWLTGWKRRGWKKADGKPVLNKEIWMALDKEAQTRTIRWHWVRGHSGHPENERCDELARNAITQA</sequence>
<reference evidence="13" key="1">
    <citation type="submission" date="2017-08" db="EMBL/GenBank/DDBJ databases">
        <title>A dynamic microbial community with high functional redundancy inhabits the cold, oxic subseafloor aquifer.</title>
        <authorList>
            <person name="Tully B.J."/>
            <person name="Wheat C.G."/>
            <person name="Glazer B.T."/>
            <person name="Huber J.A."/>
        </authorList>
    </citation>
    <scope>NUCLEOTIDE SEQUENCE [LARGE SCALE GENOMIC DNA]</scope>
</reference>
<feature type="binding site" evidence="10">
    <location>
        <position position="71"/>
    </location>
    <ligand>
        <name>Mg(2+)</name>
        <dbReference type="ChEBI" id="CHEBI:18420"/>
        <label>2</label>
    </ligand>
</feature>
<evidence type="ECO:0000313" key="12">
    <source>
        <dbReference type="EMBL" id="PCI28289.1"/>
    </source>
</evidence>
<keyword evidence="9 10" id="KW-0460">Magnesium</keyword>
<dbReference type="Proteomes" id="UP000218113">
    <property type="component" value="Unassembled WGS sequence"/>
</dbReference>
<gene>
    <name evidence="10" type="primary">rnhA</name>
    <name evidence="12" type="ORF">COB67_06835</name>
</gene>
<dbReference type="InterPro" id="IPR036397">
    <property type="entry name" value="RNaseH_sf"/>
</dbReference>
<evidence type="ECO:0000256" key="4">
    <source>
        <dbReference type="ARBA" id="ARBA00012180"/>
    </source>
</evidence>
<dbReference type="NCBIfam" id="NF001236">
    <property type="entry name" value="PRK00203.1"/>
    <property type="match status" value="1"/>
</dbReference>
<comment type="function">
    <text evidence="10">Endonuclease that specifically degrades the RNA of RNA-DNA hybrids.</text>
</comment>
<dbReference type="PANTHER" id="PTHR10642">
    <property type="entry name" value="RIBONUCLEASE H1"/>
    <property type="match status" value="1"/>
</dbReference>
<evidence type="ECO:0000256" key="10">
    <source>
        <dbReference type="HAMAP-Rule" id="MF_00042"/>
    </source>
</evidence>
<proteinExistence type="inferred from homology"/>
<dbReference type="CDD" id="cd09278">
    <property type="entry name" value="RNase_HI_prokaryote_like"/>
    <property type="match status" value="1"/>
</dbReference>
<dbReference type="GO" id="GO:0005737">
    <property type="term" value="C:cytoplasm"/>
    <property type="evidence" value="ECO:0007669"/>
    <property type="project" value="UniProtKB-SubCell"/>
</dbReference>